<dbReference type="GO" id="GO:0005739">
    <property type="term" value="C:mitochondrion"/>
    <property type="evidence" value="ECO:0007669"/>
    <property type="project" value="GOC"/>
</dbReference>
<dbReference type="PANTHER" id="PTHR10978">
    <property type="entry name" value="SUCCINATE DEHYDROGENASE CYTOCHROME B560 SUBUNIT"/>
    <property type="match status" value="1"/>
</dbReference>
<evidence type="ECO:0000256" key="5">
    <source>
        <dbReference type="ARBA" id="ARBA00022989"/>
    </source>
</evidence>
<feature type="binding site" description="axial binding residue" evidence="8">
    <location>
        <position position="63"/>
    </location>
    <ligand>
        <name>heme</name>
        <dbReference type="ChEBI" id="CHEBI:30413"/>
        <note>ligand shared with second transmembrane subunit</note>
    </ligand>
    <ligandPart>
        <name>Fe</name>
        <dbReference type="ChEBI" id="CHEBI:18248"/>
    </ligandPart>
</feature>
<keyword evidence="5 9" id="KW-1133">Transmembrane helix</keyword>
<reference evidence="10" key="1">
    <citation type="submission" date="2021-11" db="EMBL/GenBank/DDBJ databases">
        <authorList>
            <person name="Schell T."/>
        </authorList>
    </citation>
    <scope>NUCLEOTIDE SEQUENCE</scope>
    <source>
        <strain evidence="10">M5</strain>
    </source>
</reference>
<protein>
    <recommendedName>
        <fullName evidence="12">Succinate dehydrogenase cytochrome b560 subunit, mitochondrial</fullName>
    </recommendedName>
</protein>
<evidence type="ECO:0000256" key="1">
    <source>
        <dbReference type="ARBA" id="ARBA00004141"/>
    </source>
</evidence>
<evidence type="ECO:0000256" key="4">
    <source>
        <dbReference type="ARBA" id="ARBA00022723"/>
    </source>
</evidence>
<dbReference type="SUPFAM" id="SSF81343">
    <property type="entry name" value="Fumarate reductase respiratory complex transmembrane subunits"/>
    <property type="match status" value="1"/>
</dbReference>
<dbReference type="GO" id="GO:0016020">
    <property type="term" value="C:membrane"/>
    <property type="evidence" value="ECO:0007669"/>
    <property type="project" value="UniProtKB-SubCell"/>
</dbReference>
<dbReference type="InterPro" id="IPR034804">
    <property type="entry name" value="SQR/QFR_C/D"/>
</dbReference>
<dbReference type="InterPro" id="IPR018495">
    <property type="entry name" value="Succ_DH_cyt_bsu_CS"/>
</dbReference>
<evidence type="ECO:0000313" key="11">
    <source>
        <dbReference type="Proteomes" id="UP000789390"/>
    </source>
</evidence>
<keyword evidence="6 8" id="KW-0408">Iron</keyword>
<comment type="cofactor">
    <cofactor evidence="8">
        <name>heme</name>
        <dbReference type="ChEBI" id="CHEBI:30413"/>
    </cofactor>
    <text evidence="8">The heme is bound between the two transmembrane subunits.</text>
</comment>
<dbReference type="PANTHER" id="PTHR10978:SF5">
    <property type="entry name" value="SUCCINATE DEHYDROGENASE CYTOCHROME B560 SUBUNIT, MITOCHONDRIAL"/>
    <property type="match status" value="1"/>
</dbReference>
<evidence type="ECO:0000256" key="9">
    <source>
        <dbReference type="SAM" id="Phobius"/>
    </source>
</evidence>
<evidence type="ECO:0000256" key="3">
    <source>
        <dbReference type="ARBA" id="ARBA00022692"/>
    </source>
</evidence>
<dbReference type="GO" id="GO:0009055">
    <property type="term" value="F:electron transfer activity"/>
    <property type="evidence" value="ECO:0007669"/>
    <property type="project" value="InterPro"/>
</dbReference>
<comment type="subcellular location">
    <subcellularLocation>
        <location evidence="1">Membrane</location>
        <topology evidence="1">Multi-pass membrane protein</topology>
    </subcellularLocation>
</comment>
<evidence type="ECO:0000256" key="8">
    <source>
        <dbReference type="PIRSR" id="PIRSR000178-1"/>
    </source>
</evidence>
<dbReference type="EMBL" id="CAKKLH010000064">
    <property type="protein sequence ID" value="CAH0101662.1"/>
    <property type="molecule type" value="Genomic_DNA"/>
</dbReference>
<dbReference type="CDD" id="cd03499">
    <property type="entry name" value="SQR_TypeC_SdhC"/>
    <property type="match status" value="1"/>
</dbReference>
<proteinExistence type="predicted"/>
<keyword evidence="11" id="KW-1185">Reference proteome</keyword>
<evidence type="ECO:0000256" key="2">
    <source>
        <dbReference type="ARBA" id="ARBA00022617"/>
    </source>
</evidence>
<dbReference type="InterPro" id="IPR000701">
    <property type="entry name" value="SuccDH_FuR_B_TM-su"/>
</dbReference>
<organism evidence="10 11">
    <name type="scientific">Daphnia galeata</name>
    <dbReference type="NCBI Taxonomy" id="27404"/>
    <lineage>
        <taxon>Eukaryota</taxon>
        <taxon>Metazoa</taxon>
        <taxon>Ecdysozoa</taxon>
        <taxon>Arthropoda</taxon>
        <taxon>Crustacea</taxon>
        <taxon>Branchiopoda</taxon>
        <taxon>Diplostraca</taxon>
        <taxon>Cladocera</taxon>
        <taxon>Anomopoda</taxon>
        <taxon>Daphniidae</taxon>
        <taxon>Daphnia</taxon>
    </lineage>
</organism>
<dbReference type="OrthoDB" id="588261at2759"/>
<dbReference type="InterPro" id="IPR014314">
    <property type="entry name" value="Succ_DH_cytb556"/>
</dbReference>
<feature type="transmembrane region" description="Helical" evidence="9">
    <location>
        <begin position="87"/>
        <end position="104"/>
    </location>
</feature>
<gene>
    <name evidence="10" type="ORF">DGAL_LOCUS4000</name>
</gene>
<dbReference type="NCBIfam" id="TIGR02970">
    <property type="entry name" value="succ_dehyd_cytB"/>
    <property type="match status" value="1"/>
</dbReference>
<feature type="transmembrane region" description="Helical" evidence="9">
    <location>
        <begin position="9"/>
        <end position="28"/>
    </location>
</feature>
<evidence type="ECO:0000256" key="7">
    <source>
        <dbReference type="ARBA" id="ARBA00023136"/>
    </source>
</evidence>
<accession>A0A8J2RLE1</accession>
<dbReference type="Pfam" id="PF01127">
    <property type="entry name" value="Sdh_cyt"/>
    <property type="match status" value="1"/>
</dbReference>
<sequence length="105" mass="11812">MIVSMTHRFTGIILCGIPIGLATVAILLPESYPYYLGMLEGMDQSKYIITSGKFLVALPFSFHFLNGIRHLIWDVGYLLTMKEVDRSGYIVMLLAVALAFHLIFL</sequence>
<keyword evidence="4 8" id="KW-0479">Metal-binding</keyword>
<keyword evidence="2 8" id="KW-0349">Heme</keyword>
<dbReference type="AlphaFoldDB" id="A0A8J2RLE1"/>
<name>A0A8J2RLE1_9CRUS</name>
<evidence type="ECO:0000256" key="6">
    <source>
        <dbReference type="ARBA" id="ARBA00023004"/>
    </source>
</evidence>
<dbReference type="Gene3D" id="1.20.1300.10">
    <property type="entry name" value="Fumarate reductase/succinate dehydrogenase, transmembrane subunit"/>
    <property type="match status" value="1"/>
</dbReference>
<comment type="caution">
    <text evidence="10">The sequence shown here is derived from an EMBL/GenBank/DDBJ whole genome shotgun (WGS) entry which is preliminary data.</text>
</comment>
<feature type="transmembrane region" description="Helical" evidence="9">
    <location>
        <begin position="48"/>
        <end position="66"/>
    </location>
</feature>
<dbReference type="PIRSF" id="PIRSF000178">
    <property type="entry name" value="SDH_cyt_b560"/>
    <property type="match status" value="1"/>
</dbReference>
<dbReference type="GO" id="GO:0046872">
    <property type="term" value="F:metal ion binding"/>
    <property type="evidence" value="ECO:0007669"/>
    <property type="project" value="UniProtKB-KW"/>
</dbReference>
<dbReference type="PROSITE" id="PS01001">
    <property type="entry name" value="SDH_CYT_2"/>
    <property type="match status" value="1"/>
</dbReference>
<dbReference type="GO" id="GO:0006121">
    <property type="term" value="P:mitochondrial electron transport, succinate to ubiquinone"/>
    <property type="evidence" value="ECO:0007669"/>
    <property type="project" value="TreeGrafter"/>
</dbReference>
<dbReference type="Proteomes" id="UP000789390">
    <property type="component" value="Unassembled WGS sequence"/>
</dbReference>
<keyword evidence="3 9" id="KW-0812">Transmembrane</keyword>
<keyword evidence="7 9" id="KW-0472">Membrane</keyword>
<dbReference type="GO" id="GO:0006099">
    <property type="term" value="P:tricarboxylic acid cycle"/>
    <property type="evidence" value="ECO:0007669"/>
    <property type="project" value="InterPro"/>
</dbReference>
<evidence type="ECO:0008006" key="12">
    <source>
        <dbReference type="Google" id="ProtNLM"/>
    </source>
</evidence>
<evidence type="ECO:0000313" key="10">
    <source>
        <dbReference type="EMBL" id="CAH0101662.1"/>
    </source>
</evidence>